<feature type="region of interest" description="Disordered" evidence="1">
    <location>
        <begin position="257"/>
        <end position="385"/>
    </location>
</feature>
<proteinExistence type="predicted"/>
<name>A0AAE0K332_9PEZI</name>
<evidence type="ECO:0000313" key="4">
    <source>
        <dbReference type="Proteomes" id="UP001285441"/>
    </source>
</evidence>
<comment type="caution">
    <text evidence="3">The sequence shown here is derived from an EMBL/GenBank/DDBJ whole genome shotgun (WGS) entry which is preliminary data.</text>
</comment>
<feature type="region of interest" description="Disordered" evidence="1">
    <location>
        <begin position="203"/>
        <end position="239"/>
    </location>
</feature>
<feature type="region of interest" description="Disordered" evidence="1">
    <location>
        <begin position="77"/>
        <end position="126"/>
    </location>
</feature>
<feature type="domain" description="DUF7924" evidence="2">
    <location>
        <begin position="441"/>
        <end position="541"/>
    </location>
</feature>
<protein>
    <recommendedName>
        <fullName evidence="2">DUF7924 domain-containing protein</fullName>
    </recommendedName>
</protein>
<evidence type="ECO:0000313" key="3">
    <source>
        <dbReference type="EMBL" id="KAK3368555.1"/>
    </source>
</evidence>
<dbReference type="Pfam" id="PF25545">
    <property type="entry name" value="DUF7924"/>
    <property type="match status" value="1"/>
</dbReference>
<organism evidence="3 4">
    <name type="scientific">Podospora didyma</name>
    <dbReference type="NCBI Taxonomy" id="330526"/>
    <lineage>
        <taxon>Eukaryota</taxon>
        <taxon>Fungi</taxon>
        <taxon>Dikarya</taxon>
        <taxon>Ascomycota</taxon>
        <taxon>Pezizomycotina</taxon>
        <taxon>Sordariomycetes</taxon>
        <taxon>Sordariomycetidae</taxon>
        <taxon>Sordariales</taxon>
        <taxon>Podosporaceae</taxon>
        <taxon>Podospora</taxon>
    </lineage>
</organism>
<dbReference type="EMBL" id="JAULSW010000010">
    <property type="protein sequence ID" value="KAK3368555.1"/>
    <property type="molecule type" value="Genomic_DNA"/>
</dbReference>
<dbReference type="PANTHER" id="PTHR42470">
    <property type="entry name" value="VAST DOMAIN-CONTAINING PROTEIN"/>
    <property type="match status" value="1"/>
</dbReference>
<evidence type="ECO:0000259" key="2">
    <source>
        <dbReference type="Pfam" id="PF25545"/>
    </source>
</evidence>
<feature type="compositionally biased region" description="Polar residues" evidence="1">
    <location>
        <begin position="223"/>
        <end position="232"/>
    </location>
</feature>
<reference evidence="3" key="2">
    <citation type="submission" date="2023-06" db="EMBL/GenBank/DDBJ databases">
        <authorList>
            <consortium name="Lawrence Berkeley National Laboratory"/>
            <person name="Haridas S."/>
            <person name="Hensen N."/>
            <person name="Bonometti L."/>
            <person name="Westerberg I."/>
            <person name="Brannstrom I.O."/>
            <person name="Guillou S."/>
            <person name="Cros-Aarteil S."/>
            <person name="Calhoun S."/>
            <person name="Kuo A."/>
            <person name="Mondo S."/>
            <person name="Pangilinan J."/>
            <person name="Riley R."/>
            <person name="LaButti K."/>
            <person name="Andreopoulos B."/>
            <person name="Lipzen A."/>
            <person name="Chen C."/>
            <person name="Yanf M."/>
            <person name="Daum C."/>
            <person name="Ng V."/>
            <person name="Clum A."/>
            <person name="Steindorff A."/>
            <person name="Ohm R."/>
            <person name="Martin F."/>
            <person name="Silar P."/>
            <person name="Natvig D."/>
            <person name="Lalanne C."/>
            <person name="Gautier V."/>
            <person name="Ament-velasquez S.L."/>
            <person name="Kruys A."/>
            <person name="Hutchinson M.I."/>
            <person name="Powell A.J."/>
            <person name="Barry K."/>
            <person name="Miller A.N."/>
            <person name="Grigoriev I.V."/>
            <person name="Debuchy R."/>
            <person name="Gladieux P."/>
            <person name="Thoren M.H."/>
            <person name="Johannesson H."/>
        </authorList>
    </citation>
    <scope>NUCLEOTIDE SEQUENCE</scope>
    <source>
        <strain evidence="3">CBS 232.78</strain>
    </source>
</reference>
<sequence length="784" mass="85786">RVAGFSFGRGTLLLQISLLLQSFRRRRRCSNMRTILDIVVLGSCRTNAILILSDSESEGDLTMADLVQVCERLDTISNNNDVSEPPVNSGPGPDDEFADEQQQRGSRKPSPEPLSSSPKTLHARWTQPIPSNYYNTLRDTAVTDATSLVEHKATCHGHEMQHGPRPSENPCGKTSNHDGSICLDNEEWDMRFPFSSEALRRKNTAKSASQGPRLAASGLGFESQRQSDSHCLSQHYDREEQDGMCPAALPQVVESQGRTPTLPDVESTSELGPADAEPRLRPQSLCDAASGRGVNPQLRSGSCRLSQYRDHHDNSDMANDGEERHPLVPDGREQDKDETPAPQDRRAAYNSISEKTTQQQGNPALAAEASPVKPAGIPLTPGTGITLKLPDKEEVSLQQNIGHRNDDTAEKEGCLPIVGNDAKQGKDEDVVQPPQGKRRKTCEVKCSAAAFDTADRQNAHSMTLAVRGIVELFRAVKREDDVNGKILAFSVSHDHHRSVRIYGHYPVITRKDIKYYRHPIHTFDFTALDGKDKWTAYRFTNISPDSQLAATTAALAFSTWHVCENDVVAADGTGGVGVGIARGFVVRWAVIVPVMVEESFDSVGLDSEYTDDGNLEVAILRNGLGCYDDQVAAREVARSKWLDTTIAFKGHPYILIPPALCIDGFQNRGTVLVNGMLWIAKVLVYDTHSVPGAVRDADMENMPNIPALEEDDDIVRRPFGVIPVLLESIFNGVLDGLEEDVWVAVAEDLCSVLGMTVLEAACRCGDSKRLTIQPGDGDSANGKL</sequence>
<keyword evidence="4" id="KW-1185">Reference proteome</keyword>
<accession>A0AAE0K332</accession>
<dbReference type="Proteomes" id="UP001285441">
    <property type="component" value="Unassembled WGS sequence"/>
</dbReference>
<evidence type="ECO:0000256" key="1">
    <source>
        <dbReference type="SAM" id="MobiDB-lite"/>
    </source>
</evidence>
<gene>
    <name evidence="3" type="ORF">B0H63DRAFT_534826</name>
</gene>
<dbReference type="PANTHER" id="PTHR42470:SF2">
    <property type="match status" value="1"/>
</dbReference>
<feature type="non-terminal residue" evidence="3">
    <location>
        <position position="784"/>
    </location>
</feature>
<reference evidence="3" key="1">
    <citation type="journal article" date="2023" name="Mol. Phylogenet. Evol.">
        <title>Genome-scale phylogeny and comparative genomics of the fungal order Sordariales.</title>
        <authorList>
            <person name="Hensen N."/>
            <person name="Bonometti L."/>
            <person name="Westerberg I."/>
            <person name="Brannstrom I.O."/>
            <person name="Guillou S."/>
            <person name="Cros-Aarteil S."/>
            <person name="Calhoun S."/>
            <person name="Haridas S."/>
            <person name="Kuo A."/>
            <person name="Mondo S."/>
            <person name="Pangilinan J."/>
            <person name="Riley R."/>
            <person name="LaButti K."/>
            <person name="Andreopoulos B."/>
            <person name="Lipzen A."/>
            <person name="Chen C."/>
            <person name="Yan M."/>
            <person name="Daum C."/>
            <person name="Ng V."/>
            <person name="Clum A."/>
            <person name="Steindorff A."/>
            <person name="Ohm R.A."/>
            <person name="Martin F."/>
            <person name="Silar P."/>
            <person name="Natvig D.O."/>
            <person name="Lalanne C."/>
            <person name="Gautier V."/>
            <person name="Ament-Velasquez S.L."/>
            <person name="Kruys A."/>
            <person name="Hutchinson M.I."/>
            <person name="Powell A.J."/>
            <person name="Barry K."/>
            <person name="Miller A.N."/>
            <person name="Grigoriev I.V."/>
            <person name="Debuchy R."/>
            <person name="Gladieux P."/>
            <person name="Hiltunen Thoren M."/>
            <person name="Johannesson H."/>
        </authorList>
    </citation>
    <scope>NUCLEOTIDE SEQUENCE</scope>
    <source>
        <strain evidence="3">CBS 232.78</strain>
    </source>
</reference>
<dbReference type="AlphaFoldDB" id="A0AAE0K332"/>
<feature type="region of interest" description="Disordered" evidence="1">
    <location>
        <begin position="155"/>
        <end position="175"/>
    </location>
</feature>
<dbReference type="InterPro" id="IPR057684">
    <property type="entry name" value="DUF7924"/>
</dbReference>
<feature type="compositionally biased region" description="Basic and acidic residues" evidence="1">
    <location>
        <begin position="307"/>
        <end position="347"/>
    </location>
</feature>
<feature type="compositionally biased region" description="Polar residues" evidence="1">
    <location>
        <begin position="350"/>
        <end position="362"/>
    </location>
</feature>